<gene>
    <name evidence="2" type="ORF">FC64_GL000112</name>
</gene>
<feature type="transmembrane region" description="Helical" evidence="1">
    <location>
        <begin position="86"/>
        <end position="108"/>
    </location>
</feature>
<dbReference type="EMBL" id="AYYZ01000011">
    <property type="protein sequence ID" value="KRM52969.1"/>
    <property type="molecule type" value="Genomic_DNA"/>
</dbReference>
<sequence length="114" mass="12576">MGFWKKAILDTLIFIAIAGFFPSMFHVSSLWMAFVAAVVVGLLNRFVKPIIVLLSLPITALTFGLFYVVINAFMLELASWALKPDFAFSSFGATLVTAIIISVVNMIVSDHFIE</sequence>
<keyword evidence="1" id="KW-1133">Transmembrane helix</keyword>
<dbReference type="PANTHER" id="PTHR37309">
    <property type="entry name" value="SLR0284 PROTEIN"/>
    <property type="match status" value="1"/>
</dbReference>
<dbReference type="Proteomes" id="UP000051291">
    <property type="component" value="Unassembled WGS sequence"/>
</dbReference>
<name>A0A0R1ZNA0_9LACO</name>
<evidence type="ECO:0000256" key="1">
    <source>
        <dbReference type="SAM" id="Phobius"/>
    </source>
</evidence>
<protein>
    <recommendedName>
        <fullName evidence="4">Phage holin family protein</fullName>
    </recommendedName>
</protein>
<feature type="transmembrane region" description="Helical" evidence="1">
    <location>
        <begin position="50"/>
        <end position="74"/>
    </location>
</feature>
<keyword evidence="1" id="KW-0812">Transmembrane</keyword>
<keyword evidence="3" id="KW-1185">Reference proteome</keyword>
<keyword evidence="1" id="KW-0472">Membrane</keyword>
<dbReference type="PANTHER" id="PTHR37309:SF1">
    <property type="entry name" value="SLR0284 PROTEIN"/>
    <property type="match status" value="1"/>
</dbReference>
<evidence type="ECO:0008006" key="4">
    <source>
        <dbReference type="Google" id="ProtNLM"/>
    </source>
</evidence>
<dbReference type="Pfam" id="PF04020">
    <property type="entry name" value="Phage_holin_4_2"/>
    <property type="match status" value="1"/>
</dbReference>
<dbReference type="PATRIC" id="fig|1423820.4.peg.115"/>
<dbReference type="GeneID" id="29934618"/>
<dbReference type="RefSeq" id="WP_057826879.1">
    <property type="nucleotide sequence ID" value="NZ_AYYZ01000011.1"/>
</dbReference>
<feature type="transmembrane region" description="Helical" evidence="1">
    <location>
        <begin position="12"/>
        <end position="43"/>
    </location>
</feature>
<dbReference type="AlphaFoldDB" id="A0A0R1ZNA0"/>
<evidence type="ECO:0000313" key="2">
    <source>
        <dbReference type="EMBL" id="KRM52969.1"/>
    </source>
</evidence>
<organism evidence="2 3">
    <name type="scientific">Ligilactobacillus araffinosus DSM 20653</name>
    <dbReference type="NCBI Taxonomy" id="1423820"/>
    <lineage>
        <taxon>Bacteria</taxon>
        <taxon>Bacillati</taxon>
        <taxon>Bacillota</taxon>
        <taxon>Bacilli</taxon>
        <taxon>Lactobacillales</taxon>
        <taxon>Lactobacillaceae</taxon>
        <taxon>Ligilactobacillus</taxon>
    </lineage>
</organism>
<proteinExistence type="predicted"/>
<accession>A0A0R1ZNA0</accession>
<evidence type="ECO:0000313" key="3">
    <source>
        <dbReference type="Proteomes" id="UP000051291"/>
    </source>
</evidence>
<comment type="caution">
    <text evidence="2">The sequence shown here is derived from an EMBL/GenBank/DDBJ whole genome shotgun (WGS) entry which is preliminary data.</text>
</comment>
<dbReference type="InterPro" id="IPR007165">
    <property type="entry name" value="Phage_holin_4_2"/>
</dbReference>
<dbReference type="STRING" id="1423820.FC64_GL000112"/>
<reference evidence="2 3" key="1">
    <citation type="journal article" date="2015" name="Genome Announc.">
        <title>Expanding the biotechnology potential of lactobacilli through comparative genomics of 213 strains and associated genera.</title>
        <authorList>
            <person name="Sun Z."/>
            <person name="Harris H.M."/>
            <person name="McCann A."/>
            <person name="Guo C."/>
            <person name="Argimon S."/>
            <person name="Zhang W."/>
            <person name="Yang X."/>
            <person name="Jeffery I.B."/>
            <person name="Cooney J.C."/>
            <person name="Kagawa T.F."/>
            <person name="Liu W."/>
            <person name="Song Y."/>
            <person name="Salvetti E."/>
            <person name="Wrobel A."/>
            <person name="Rasinkangas P."/>
            <person name="Parkhill J."/>
            <person name="Rea M.C."/>
            <person name="O'Sullivan O."/>
            <person name="Ritari J."/>
            <person name="Douillard F.P."/>
            <person name="Paul Ross R."/>
            <person name="Yang R."/>
            <person name="Briner A.E."/>
            <person name="Felis G.E."/>
            <person name="de Vos W.M."/>
            <person name="Barrangou R."/>
            <person name="Klaenhammer T.R."/>
            <person name="Caufield P.W."/>
            <person name="Cui Y."/>
            <person name="Zhang H."/>
            <person name="O'Toole P.W."/>
        </authorList>
    </citation>
    <scope>NUCLEOTIDE SEQUENCE [LARGE SCALE GENOMIC DNA]</scope>
    <source>
        <strain evidence="2 3">DSM 20653</strain>
    </source>
</reference>